<proteinExistence type="predicted"/>
<accession>A0AC61YB18</accession>
<dbReference type="EMBL" id="CABVMM010000011">
    <property type="protein sequence ID" value="VVV01641.1"/>
    <property type="molecule type" value="Genomic_DNA"/>
</dbReference>
<keyword evidence="2" id="KW-1185">Reference proteome</keyword>
<name>A0AC61YB18_9FLAO</name>
<sequence>MAKKVIDRIEELISYYDLSYNGFDKKVGLSNGYIGRQIKNNANLGSHILEKIYATFDEVSGDWLLGADVPILKKELYKVYKNPHISEEPAEKYKVLSNFEKGVLDCLQKEPFREYIKTIILEEEGQKETENSQS</sequence>
<evidence type="ECO:0000313" key="1">
    <source>
        <dbReference type="EMBL" id="VVV01641.1"/>
    </source>
</evidence>
<evidence type="ECO:0000313" key="2">
    <source>
        <dbReference type="Proteomes" id="UP000356253"/>
    </source>
</evidence>
<gene>
    <name evidence="1" type="ORF">FVB9532_02934</name>
</gene>
<organism evidence="1 2">
    <name type="scientific">Mesonia oceanica</name>
    <dbReference type="NCBI Taxonomy" id="2687242"/>
    <lineage>
        <taxon>Bacteria</taxon>
        <taxon>Pseudomonadati</taxon>
        <taxon>Bacteroidota</taxon>
        <taxon>Flavobacteriia</taxon>
        <taxon>Flavobacteriales</taxon>
        <taxon>Flavobacteriaceae</taxon>
        <taxon>Mesonia</taxon>
    </lineage>
</organism>
<reference evidence="1" key="1">
    <citation type="submission" date="2019-09" db="EMBL/GenBank/DDBJ databases">
        <authorList>
            <person name="Rodrigo-Torres L."/>
            <person name="Arahal R. D."/>
            <person name="Lucena T."/>
        </authorList>
    </citation>
    <scope>NUCLEOTIDE SEQUENCE</scope>
    <source>
        <strain evidence="1">ISS653</strain>
    </source>
</reference>
<dbReference type="Proteomes" id="UP000356253">
    <property type="component" value="Unassembled WGS sequence"/>
</dbReference>
<comment type="caution">
    <text evidence="1">The sequence shown here is derived from an EMBL/GenBank/DDBJ whole genome shotgun (WGS) entry which is preliminary data.</text>
</comment>
<protein>
    <submittedName>
        <fullName evidence="1">Uncharacterized protein</fullName>
    </submittedName>
</protein>